<reference evidence="1 3" key="1">
    <citation type="submission" date="2015-09" db="EMBL/GenBank/DDBJ databases">
        <authorList>
            <consortium name="Pathogen Informatics"/>
        </authorList>
    </citation>
    <scope>NUCLEOTIDE SEQUENCE [LARGE SCALE GENOMIC DNA]</scope>
    <source>
        <strain evidence="1 3">2789STDY5608860</strain>
    </source>
</reference>
<gene>
    <name evidence="1" type="ORF">ERS852417_02096</name>
    <name evidence="2" type="ORF">G4312_09815</name>
</gene>
<dbReference type="AlphaFoldDB" id="A0A174EAB9"/>
<reference evidence="2" key="3">
    <citation type="submission" date="2020-02" db="EMBL/GenBank/DDBJ databases">
        <authorList>
            <person name="Littmann E."/>
            <person name="Sorbara M."/>
        </authorList>
    </citation>
    <scope>NUCLEOTIDE SEQUENCE</scope>
    <source>
        <strain evidence="2">MSK.16.45</strain>
    </source>
</reference>
<dbReference type="Proteomes" id="UP000095384">
    <property type="component" value="Unassembled WGS sequence"/>
</dbReference>
<name>A0A174EAB9_9FIRM</name>
<evidence type="ECO:0000313" key="3">
    <source>
        <dbReference type="Proteomes" id="UP000095384"/>
    </source>
</evidence>
<organism evidence="1 3">
    <name type="scientific">Agathobacter rectalis</name>
    <dbReference type="NCBI Taxonomy" id="39491"/>
    <lineage>
        <taxon>Bacteria</taxon>
        <taxon>Bacillati</taxon>
        <taxon>Bacillota</taxon>
        <taxon>Clostridia</taxon>
        <taxon>Lachnospirales</taxon>
        <taxon>Lachnospiraceae</taxon>
        <taxon>Agathobacter</taxon>
    </lineage>
</organism>
<evidence type="ECO:0008006" key="4">
    <source>
        <dbReference type="Google" id="ProtNLM"/>
    </source>
</evidence>
<dbReference type="EMBL" id="JAAIMP010000012">
    <property type="protein sequence ID" value="NSC77569.1"/>
    <property type="molecule type" value="Genomic_DNA"/>
</dbReference>
<protein>
    <recommendedName>
        <fullName evidence="4">Toxin-antitoxin system protein</fullName>
    </recommendedName>
</protein>
<dbReference type="EMBL" id="CYYW01000014">
    <property type="protein sequence ID" value="CUO34337.1"/>
    <property type="molecule type" value="Genomic_DNA"/>
</dbReference>
<dbReference type="RefSeq" id="WP_015516013.1">
    <property type="nucleotide sequence ID" value="NZ_CYYW01000014.1"/>
</dbReference>
<sequence length="80" mass="8976">MIKIIFVMYNHETDGVKVSLDDKIHVSFNCQKCNASVHLDEPSDIAYLIRLAREEPGLYAKLASRDGGLQGYVEAMGEFN</sequence>
<proteinExistence type="predicted"/>
<evidence type="ECO:0000313" key="1">
    <source>
        <dbReference type="EMBL" id="CUO34337.1"/>
    </source>
</evidence>
<accession>A0A174EAB9</accession>
<reference evidence="2" key="2">
    <citation type="journal article" date="2020" name="Cell Host Microbe">
        <title>Functional and Genomic Variation between Human-Derived Isolates of Lachnospiraceae Reveals Inter- and Intra-Species Diversity.</title>
        <authorList>
            <person name="Sorbara M.T."/>
            <person name="Littmann E.R."/>
            <person name="Fontana E."/>
            <person name="Moody T.U."/>
            <person name="Kohout C.E."/>
            <person name="Gjonbalaj M."/>
            <person name="Eaton V."/>
            <person name="Seok R."/>
            <person name="Leiner I.M."/>
            <person name="Pamer E.G."/>
        </authorList>
    </citation>
    <scope>NUCLEOTIDE SEQUENCE</scope>
    <source>
        <strain evidence="2">MSK.16.45</strain>
    </source>
</reference>
<evidence type="ECO:0000313" key="2">
    <source>
        <dbReference type="EMBL" id="NSC77569.1"/>
    </source>
</evidence>
<dbReference type="Proteomes" id="UP001193756">
    <property type="component" value="Unassembled WGS sequence"/>
</dbReference>